<protein>
    <recommendedName>
        <fullName evidence="1">YgjP-like metallopeptidase domain-containing protein</fullName>
    </recommendedName>
</protein>
<dbReference type="InterPro" id="IPR053136">
    <property type="entry name" value="UTP_pyrophosphatase-like"/>
</dbReference>
<dbReference type="EMBL" id="FOEC01000003">
    <property type="protein sequence ID" value="SEO63825.1"/>
    <property type="molecule type" value="Genomic_DNA"/>
</dbReference>
<dbReference type="InterPro" id="IPR002725">
    <property type="entry name" value="YgjP-like_metallopeptidase"/>
</dbReference>
<evidence type="ECO:0000259" key="1">
    <source>
        <dbReference type="Pfam" id="PF01863"/>
    </source>
</evidence>
<keyword evidence="3" id="KW-1185">Reference proteome</keyword>
<dbReference type="AlphaFoldDB" id="A0A1H8RBJ4"/>
<dbReference type="OrthoDB" id="9811177at2"/>
<dbReference type="RefSeq" id="WP_066661110.1">
    <property type="nucleotide sequence ID" value="NZ_CP011402.1"/>
</dbReference>
<dbReference type="PANTHER" id="PTHR30399">
    <property type="entry name" value="UNCHARACTERIZED PROTEIN YGJP"/>
    <property type="match status" value="1"/>
</dbReference>
<dbReference type="Gene3D" id="3.30.2010.10">
    <property type="entry name" value="Metalloproteases ('zincins'), catalytic domain"/>
    <property type="match status" value="1"/>
</dbReference>
<name>A0A1H8RBJ4_9ACTN</name>
<dbReference type="Pfam" id="PF01863">
    <property type="entry name" value="YgjP-like"/>
    <property type="match status" value="2"/>
</dbReference>
<feature type="domain" description="YgjP-like metallopeptidase" evidence="1">
    <location>
        <begin position="86"/>
        <end position="183"/>
    </location>
</feature>
<dbReference type="Proteomes" id="UP000182975">
    <property type="component" value="Unassembled WGS sequence"/>
</dbReference>
<dbReference type="STRING" id="79604.AAY81_02835"/>
<proteinExistence type="predicted"/>
<sequence>MIEDTLRFVDEFEVRVVRKRVKSLRIRVMPPDGHVQASVPVHMPFSHVEQFIRSKRSWIVQQQEALRTSPQTTAALATPEEVREWRAVVSAFVPQLVARWEPIMGVRVKKLAYRNMKSRWGSCQPSTGRVCINVRLALYPPECLEYVVVHELCHLLEPSHGPRFHELMDGFLPDWRTARDKLKA</sequence>
<reference evidence="3" key="1">
    <citation type="submission" date="2016-10" db="EMBL/GenBank/DDBJ databases">
        <authorList>
            <person name="Varghese N."/>
        </authorList>
    </citation>
    <scope>NUCLEOTIDE SEQUENCE [LARGE SCALE GENOMIC DNA]</scope>
    <source>
        <strain evidence="3">DSM 21843</strain>
    </source>
</reference>
<evidence type="ECO:0000313" key="3">
    <source>
        <dbReference type="Proteomes" id="UP000182975"/>
    </source>
</evidence>
<dbReference type="PANTHER" id="PTHR30399:SF1">
    <property type="entry name" value="UTP PYROPHOSPHATASE"/>
    <property type="match status" value="1"/>
</dbReference>
<feature type="domain" description="YgjP-like metallopeptidase" evidence="1">
    <location>
        <begin position="24"/>
        <end position="81"/>
    </location>
</feature>
<evidence type="ECO:0000313" key="2">
    <source>
        <dbReference type="EMBL" id="SEO63825.1"/>
    </source>
</evidence>
<organism evidence="2 3">
    <name type="scientific">Denitrobacterium detoxificans</name>
    <dbReference type="NCBI Taxonomy" id="79604"/>
    <lineage>
        <taxon>Bacteria</taxon>
        <taxon>Bacillati</taxon>
        <taxon>Actinomycetota</taxon>
        <taxon>Coriobacteriia</taxon>
        <taxon>Eggerthellales</taxon>
        <taxon>Eggerthellaceae</taxon>
        <taxon>Denitrobacterium</taxon>
    </lineage>
</organism>
<accession>A0A1H8RBJ4</accession>
<gene>
    <name evidence="2" type="ORF">SAMN02910314_00749</name>
</gene>
<dbReference type="CDD" id="cd07344">
    <property type="entry name" value="M48_yhfN_like"/>
    <property type="match status" value="1"/>
</dbReference>